<dbReference type="AlphaFoldDB" id="A0A8T3E4W6"/>
<feature type="region of interest" description="Disordered" evidence="2">
    <location>
        <begin position="63"/>
        <end position="112"/>
    </location>
</feature>
<organism evidence="3 4">
    <name type="scientific">Albula goreensis</name>
    <dbReference type="NCBI Taxonomy" id="1534307"/>
    <lineage>
        <taxon>Eukaryota</taxon>
        <taxon>Metazoa</taxon>
        <taxon>Chordata</taxon>
        <taxon>Craniata</taxon>
        <taxon>Vertebrata</taxon>
        <taxon>Euteleostomi</taxon>
        <taxon>Actinopterygii</taxon>
        <taxon>Neopterygii</taxon>
        <taxon>Teleostei</taxon>
        <taxon>Albuliformes</taxon>
        <taxon>Albulidae</taxon>
        <taxon>Albula</taxon>
    </lineage>
</organism>
<dbReference type="PANTHER" id="PTHR13968:SF26">
    <property type="entry name" value="RRM DOMAIN-CONTAINING PROTEIN"/>
    <property type="match status" value="1"/>
</dbReference>
<name>A0A8T3E4W6_9TELE</name>
<proteinExistence type="predicted"/>
<comment type="caution">
    <text evidence="3">The sequence shown here is derived from an EMBL/GenBank/DDBJ whole genome shotgun (WGS) entry which is preliminary data.</text>
</comment>
<protein>
    <recommendedName>
        <fullName evidence="5">RNA-binding Raly-like protein</fullName>
    </recommendedName>
</protein>
<dbReference type="EMBL" id="JAERUA010000001">
    <property type="protein sequence ID" value="KAI1904223.1"/>
    <property type="molecule type" value="Genomic_DNA"/>
</dbReference>
<evidence type="ECO:0000256" key="2">
    <source>
        <dbReference type="SAM" id="MobiDB-lite"/>
    </source>
</evidence>
<evidence type="ECO:0000256" key="1">
    <source>
        <dbReference type="ARBA" id="ARBA00022884"/>
    </source>
</evidence>
<keyword evidence="1" id="KW-0694">RNA-binding</keyword>
<dbReference type="GO" id="GO:0003723">
    <property type="term" value="F:RNA binding"/>
    <property type="evidence" value="ECO:0007669"/>
    <property type="project" value="UniProtKB-KW"/>
</dbReference>
<feature type="compositionally biased region" description="Low complexity" evidence="2">
    <location>
        <begin position="95"/>
        <end position="108"/>
    </location>
</feature>
<sequence length="217" mass="24292">MTLFKSGHRSPRHISMTGELKSSRPKAGPKRPSSAMYGSDYDLEYECYQDDFYDRVYDYQRVPASMTPTPHGPGLAKRSRTSSSSLRRSRDRPLSKSGSRASSSSSSRAKLKMEELQTIKRELTLIKVQIDGLLESLDRMDRQRRDHTGSPPTREGSLTGSPYHGLASSPDGSPSSHSPHRRARRDRDGGESPELGEASDDDRHTMNHHSSDLEDDM</sequence>
<dbReference type="InterPro" id="IPR051186">
    <property type="entry name" value="RRM_HNRPC/RALY_subfam"/>
</dbReference>
<evidence type="ECO:0000313" key="4">
    <source>
        <dbReference type="Proteomes" id="UP000829720"/>
    </source>
</evidence>
<gene>
    <name evidence="3" type="ORF">AGOR_G00003460</name>
</gene>
<dbReference type="GO" id="GO:0005634">
    <property type="term" value="C:nucleus"/>
    <property type="evidence" value="ECO:0007669"/>
    <property type="project" value="TreeGrafter"/>
</dbReference>
<dbReference type="PANTHER" id="PTHR13968">
    <property type="entry name" value="HETEROGENEOUS NUCLEAR RIBONUCLEOPROTEIN"/>
    <property type="match status" value="1"/>
</dbReference>
<feature type="region of interest" description="Disordered" evidence="2">
    <location>
        <begin position="1"/>
        <end position="38"/>
    </location>
</feature>
<feature type="compositionally biased region" description="Basic residues" evidence="2">
    <location>
        <begin position="1"/>
        <end position="12"/>
    </location>
</feature>
<keyword evidence="4" id="KW-1185">Reference proteome</keyword>
<dbReference type="Proteomes" id="UP000829720">
    <property type="component" value="Unassembled WGS sequence"/>
</dbReference>
<reference evidence="3" key="1">
    <citation type="submission" date="2021-01" db="EMBL/GenBank/DDBJ databases">
        <authorList>
            <person name="Zahm M."/>
            <person name="Roques C."/>
            <person name="Cabau C."/>
            <person name="Klopp C."/>
            <person name="Donnadieu C."/>
            <person name="Jouanno E."/>
            <person name="Lampietro C."/>
            <person name="Louis A."/>
            <person name="Herpin A."/>
            <person name="Echchiki A."/>
            <person name="Berthelot C."/>
            <person name="Parey E."/>
            <person name="Roest-Crollius H."/>
            <person name="Braasch I."/>
            <person name="Postlethwait J."/>
            <person name="Bobe J."/>
            <person name="Montfort J."/>
            <person name="Bouchez O."/>
            <person name="Begum T."/>
            <person name="Mejri S."/>
            <person name="Adams A."/>
            <person name="Chen W.-J."/>
            <person name="Guiguen Y."/>
        </authorList>
    </citation>
    <scope>NUCLEOTIDE SEQUENCE</scope>
    <source>
        <tissue evidence="3">Blood</tissue>
    </source>
</reference>
<evidence type="ECO:0000313" key="3">
    <source>
        <dbReference type="EMBL" id="KAI1904223.1"/>
    </source>
</evidence>
<evidence type="ECO:0008006" key="5">
    <source>
        <dbReference type="Google" id="ProtNLM"/>
    </source>
</evidence>
<accession>A0A8T3E4W6</accession>
<dbReference type="OrthoDB" id="9042265at2759"/>
<feature type="compositionally biased region" description="Basic and acidic residues" evidence="2">
    <location>
        <begin position="139"/>
        <end position="148"/>
    </location>
</feature>
<feature type="compositionally biased region" description="Basic and acidic residues" evidence="2">
    <location>
        <begin position="201"/>
        <end position="217"/>
    </location>
</feature>
<feature type="compositionally biased region" description="Low complexity" evidence="2">
    <location>
        <begin position="167"/>
        <end position="177"/>
    </location>
</feature>
<feature type="region of interest" description="Disordered" evidence="2">
    <location>
        <begin position="139"/>
        <end position="217"/>
    </location>
</feature>